<dbReference type="GO" id="GO:0005737">
    <property type="term" value="C:cytoplasm"/>
    <property type="evidence" value="ECO:0007669"/>
    <property type="project" value="TreeGrafter"/>
</dbReference>
<dbReference type="Gene3D" id="3.40.50.880">
    <property type="match status" value="1"/>
</dbReference>
<dbReference type="InterPro" id="IPR002818">
    <property type="entry name" value="DJ-1/PfpI"/>
</dbReference>
<proteinExistence type="predicted"/>
<protein>
    <submittedName>
        <fullName evidence="2">DJ-1 family protein</fullName>
    </submittedName>
</protein>
<gene>
    <name evidence="2" type="ORF">BBG48_004965</name>
</gene>
<dbReference type="Proteomes" id="UP000093352">
    <property type="component" value="Unassembled WGS sequence"/>
</dbReference>
<feature type="domain" description="DJ-1/PfpI" evidence="1">
    <location>
        <begin position="2"/>
        <end position="166"/>
    </location>
</feature>
<dbReference type="InterPro" id="IPR029062">
    <property type="entry name" value="Class_I_gatase-like"/>
</dbReference>
<evidence type="ECO:0000259" key="1">
    <source>
        <dbReference type="Pfam" id="PF01965"/>
    </source>
</evidence>
<comment type="caution">
    <text evidence="2">The sequence shown here is derived from an EMBL/GenBank/DDBJ whole genome shotgun (WGS) entry which is preliminary data.</text>
</comment>
<keyword evidence="3" id="KW-1185">Reference proteome</keyword>
<dbReference type="AlphaFoldDB" id="A0A1C0ADW2"/>
<accession>A0A1C0ADW2</accession>
<dbReference type="Pfam" id="PF01965">
    <property type="entry name" value="DJ-1_PfpI"/>
    <property type="match status" value="1"/>
</dbReference>
<dbReference type="NCBIfam" id="TIGR01383">
    <property type="entry name" value="not_thiJ"/>
    <property type="match status" value="1"/>
</dbReference>
<dbReference type="SUPFAM" id="SSF52317">
    <property type="entry name" value="Class I glutamine amidotransferase-like"/>
    <property type="match status" value="1"/>
</dbReference>
<dbReference type="EMBL" id="MBEW02000007">
    <property type="protein sequence ID" value="RDY21471.1"/>
    <property type="molecule type" value="Genomic_DNA"/>
</dbReference>
<dbReference type="InterPro" id="IPR050325">
    <property type="entry name" value="Prot/Nucl_acid_deglycase"/>
</dbReference>
<reference evidence="2 3" key="1">
    <citation type="journal article" date="2016" name="Genome Announc.">
        <title>Draft Genome Sequence of Criibacterium bergeronii gen. nov., sp. nov., Strain CCRI-22567T, Isolated from a Vaginal Sample from a Woman with Bacterial Vaginosis.</title>
        <authorList>
            <person name="Maheux A.F."/>
            <person name="Berube E."/>
            <person name="Boudreau D.K."/>
            <person name="Raymond F."/>
            <person name="Corbeil J."/>
            <person name="Roy P.H."/>
            <person name="Boissinot M."/>
            <person name="Omar R.F."/>
        </authorList>
    </citation>
    <scope>NUCLEOTIDE SEQUENCE [LARGE SCALE GENOMIC DNA]</scope>
    <source>
        <strain evidence="2 3">CCRI-22567</strain>
    </source>
</reference>
<sequence length="185" mass="20796">MKKVALLMADGFEEVEALTVVDYLRRADISIDMVSIMDKLEVMGSHNILVKADKLFKDIKAEDYDVYVFPGGIGNAKIMRADKTLLDFIKNANDQDKNLYAICAAPTILYDAGVLEGRNITSFPGVFRERQSGFNYIEQNVVKDKNILTSRGPAIAVHFALAIIEEIAGFEKRKEIEKQLLFDLM</sequence>
<evidence type="ECO:0000313" key="2">
    <source>
        <dbReference type="EMBL" id="RDY21471.1"/>
    </source>
</evidence>
<organism evidence="2 3">
    <name type="scientific">Criibacterium bergeronii</name>
    <dbReference type="NCBI Taxonomy" id="1871336"/>
    <lineage>
        <taxon>Bacteria</taxon>
        <taxon>Bacillati</taxon>
        <taxon>Bacillota</taxon>
        <taxon>Clostridia</taxon>
        <taxon>Peptostreptococcales</taxon>
        <taxon>Filifactoraceae</taxon>
        <taxon>Criibacterium</taxon>
    </lineage>
</organism>
<dbReference type="PANTHER" id="PTHR48094:SF12">
    <property type="entry name" value="PARKINSON DISEASE PROTEIN 7 HOMOLOG"/>
    <property type="match status" value="1"/>
</dbReference>
<dbReference type="CDD" id="cd03135">
    <property type="entry name" value="GATase1_DJ-1"/>
    <property type="match status" value="1"/>
</dbReference>
<dbReference type="PANTHER" id="PTHR48094">
    <property type="entry name" value="PROTEIN/NUCLEIC ACID DEGLYCASE DJ-1-RELATED"/>
    <property type="match status" value="1"/>
</dbReference>
<dbReference type="RefSeq" id="WP_068913540.1">
    <property type="nucleotide sequence ID" value="NZ_MBEW02000007.1"/>
</dbReference>
<dbReference type="InterPro" id="IPR006287">
    <property type="entry name" value="DJ-1"/>
</dbReference>
<dbReference type="STRING" id="1871336.BBG48_06305"/>
<name>A0A1C0ADW2_9FIRM</name>
<evidence type="ECO:0000313" key="3">
    <source>
        <dbReference type="Proteomes" id="UP000093352"/>
    </source>
</evidence>